<evidence type="ECO:0000313" key="3">
    <source>
        <dbReference type="Proteomes" id="UP000729402"/>
    </source>
</evidence>
<feature type="compositionally biased region" description="Polar residues" evidence="1">
    <location>
        <begin position="22"/>
        <end position="32"/>
    </location>
</feature>
<evidence type="ECO:0000313" key="2">
    <source>
        <dbReference type="EMBL" id="KAG8059529.1"/>
    </source>
</evidence>
<comment type="caution">
    <text evidence="2">The sequence shown here is derived from an EMBL/GenBank/DDBJ whole genome shotgun (WGS) entry which is preliminary data.</text>
</comment>
<keyword evidence="3" id="KW-1185">Reference proteome</keyword>
<organism evidence="2 3">
    <name type="scientific">Zizania palustris</name>
    <name type="common">Northern wild rice</name>
    <dbReference type="NCBI Taxonomy" id="103762"/>
    <lineage>
        <taxon>Eukaryota</taxon>
        <taxon>Viridiplantae</taxon>
        <taxon>Streptophyta</taxon>
        <taxon>Embryophyta</taxon>
        <taxon>Tracheophyta</taxon>
        <taxon>Spermatophyta</taxon>
        <taxon>Magnoliopsida</taxon>
        <taxon>Liliopsida</taxon>
        <taxon>Poales</taxon>
        <taxon>Poaceae</taxon>
        <taxon>BOP clade</taxon>
        <taxon>Oryzoideae</taxon>
        <taxon>Oryzeae</taxon>
        <taxon>Zizaniinae</taxon>
        <taxon>Zizania</taxon>
    </lineage>
</organism>
<feature type="region of interest" description="Disordered" evidence="1">
    <location>
        <begin position="15"/>
        <end position="36"/>
    </location>
</feature>
<accession>A0A8J5SQJ7</accession>
<dbReference type="Proteomes" id="UP000729402">
    <property type="component" value="Unassembled WGS sequence"/>
</dbReference>
<name>A0A8J5SQJ7_ZIZPA</name>
<dbReference type="AlphaFoldDB" id="A0A8J5SQJ7"/>
<reference evidence="2" key="1">
    <citation type="journal article" date="2021" name="bioRxiv">
        <title>Whole Genome Assembly and Annotation of Northern Wild Rice, Zizania palustris L., Supports a Whole Genome Duplication in the Zizania Genus.</title>
        <authorList>
            <person name="Haas M."/>
            <person name="Kono T."/>
            <person name="Macchietto M."/>
            <person name="Millas R."/>
            <person name="McGilp L."/>
            <person name="Shao M."/>
            <person name="Duquette J."/>
            <person name="Hirsch C.N."/>
            <person name="Kimball J."/>
        </authorList>
    </citation>
    <scope>NUCLEOTIDE SEQUENCE</scope>
    <source>
        <tissue evidence="2">Fresh leaf tissue</tissue>
    </source>
</reference>
<dbReference type="EMBL" id="JAAALK010000287">
    <property type="protein sequence ID" value="KAG8059529.1"/>
    <property type="molecule type" value="Genomic_DNA"/>
</dbReference>
<protein>
    <submittedName>
        <fullName evidence="2">Uncharacterized protein</fullName>
    </submittedName>
</protein>
<reference evidence="2" key="2">
    <citation type="submission" date="2021-02" db="EMBL/GenBank/DDBJ databases">
        <authorList>
            <person name="Kimball J.A."/>
            <person name="Haas M.W."/>
            <person name="Macchietto M."/>
            <person name="Kono T."/>
            <person name="Duquette J."/>
            <person name="Shao M."/>
        </authorList>
    </citation>
    <scope>NUCLEOTIDE SEQUENCE</scope>
    <source>
        <tissue evidence="2">Fresh leaf tissue</tissue>
    </source>
</reference>
<evidence type="ECO:0000256" key="1">
    <source>
        <dbReference type="SAM" id="MobiDB-lite"/>
    </source>
</evidence>
<sequence length="144" mass="15462">MMVAAALWWSEERQGGCRPVGNESQTLNSRASSPPLVSAPVRALPSPAPALISGLPVRDLSLIKAPSLPTPARAPPDALGAHSAWPNSLLYLSSKTELDRASSPKPQTDATAHCLTLLSLKHSRTKELSAQHAKWVLEEDWKSQ</sequence>
<gene>
    <name evidence="2" type="ORF">GUJ93_ZPchr0002g25929</name>
</gene>
<proteinExistence type="predicted"/>